<comment type="caution">
    <text evidence="12">Lacks conserved residue(s) required for the propagation of feature annotation.</text>
</comment>
<keyword evidence="12" id="KW-0963">Cytoplasm</keyword>
<comment type="function">
    <text evidence="12">Catalyzes the phosphorylation of ribose at O-5 in a reaction requiring ATP and magnesium. The resulting D-ribose-5-phosphate can then be used either for sythesis of nucleotides, histidine, and tryptophan, or as a component of the pentose phosphate pathway.</text>
</comment>
<feature type="binding site" evidence="12">
    <location>
        <begin position="30"/>
        <end position="32"/>
    </location>
    <ligand>
        <name>substrate</name>
    </ligand>
</feature>
<dbReference type="EC" id="2.7.1.15" evidence="2 12"/>
<feature type="binding site" evidence="12">
    <location>
        <position position="204"/>
    </location>
    <ligand>
        <name>ATP</name>
        <dbReference type="ChEBI" id="CHEBI:30616"/>
    </ligand>
</feature>
<comment type="similarity">
    <text evidence="12">Belongs to the carbohydrate kinase PfkB family. Ribokinase subfamily.</text>
</comment>
<keyword evidence="16" id="KW-1185">Reference proteome</keyword>
<dbReference type="InterPro" id="IPR011611">
    <property type="entry name" value="PfkB_dom"/>
</dbReference>
<evidence type="ECO:0000256" key="4">
    <source>
        <dbReference type="ARBA" id="ARBA00022679"/>
    </source>
</evidence>
<evidence type="ECO:0000256" key="7">
    <source>
        <dbReference type="ARBA" id="ARBA00022777"/>
    </source>
</evidence>
<evidence type="ECO:0000256" key="2">
    <source>
        <dbReference type="ARBA" id="ARBA00012035"/>
    </source>
</evidence>
<dbReference type="InterPro" id="IPR029056">
    <property type="entry name" value="Ribokinase-like"/>
</dbReference>
<comment type="cofactor">
    <cofactor evidence="12">
        <name>Mg(2+)</name>
        <dbReference type="ChEBI" id="CHEBI:18420"/>
    </cofactor>
    <text evidence="12">Requires a divalent cation, most likely magnesium in vivo, as an electrophilic catalyst to aid phosphoryl group transfer. It is the chelate of the metal and the nucleotide that is the actual substrate.</text>
</comment>
<protein>
    <recommendedName>
        <fullName evidence="3 12">Ribokinase</fullName>
        <shortName evidence="12">RK</shortName>
        <ecNumber evidence="2 12">2.7.1.15</ecNumber>
    </recommendedName>
</protein>
<evidence type="ECO:0000259" key="14">
    <source>
        <dbReference type="Pfam" id="PF00294"/>
    </source>
</evidence>
<feature type="binding site" evidence="12">
    <location>
        <begin position="277"/>
        <end position="278"/>
    </location>
    <ligand>
        <name>ATP</name>
        <dbReference type="ChEBI" id="CHEBI:30616"/>
    </ligand>
</feature>
<feature type="binding site" evidence="12">
    <location>
        <position position="278"/>
    </location>
    <ligand>
        <name>substrate</name>
    </ligand>
</feature>
<feature type="binding site" evidence="12">
    <location>
        <position position="272"/>
    </location>
    <ligand>
        <name>K(+)</name>
        <dbReference type="ChEBI" id="CHEBI:29103"/>
    </ligand>
</feature>
<comment type="pathway">
    <text evidence="12">Carbohydrate metabolism; D-ribose degradation; D-ribose 5-phosphate from beta-D-ribopyranose: step 2/2.</text>
</comment>
<dbReference type="Gene3D" id="3.40.1190.20">
    <property type="match status" value="1"/>
</dbReference>
<comment type="activity regulation">
    <text evidence="12">Activated by a monovalent cation that binds near, but not in, the active site. The most likely occupant of the site in vivo is potassium. Ion binding induces a conformational change that may alter substrate affinity.</text>
</comment>
<dbReference type="HAMAP" id="MF_01987">
    <property type="entry name" value="Ribokinase"/>
    <property type="match status" value="1"/>
</dbReference>
<feature type="active site" description="Proton acceptor" evidence="12">
    <location>
        <position position="278"/>
    </location>
</feature>
<dbReference type="RefSeq" id="WP_261760022.1">
    <property type="nucleotide sequence ID" value="NZ_CP104562.2"/>
</dbReference>
<keyword evidence="4 12" id="KW-0808">Transferase</keyword>
<feature type="region of interest" description="Disordered" evidence="13">
    <location>
        <begin position="316"/>
        <end position="358"/>
    </location>
</feature>
<reference evidence="15" key="1">
    <citation type="submission" date="2022-10" db="EMBL/GenBank/DDBJ databases">
        <title>Characterization and whole genome sequencing of a new Roseateles species, isolated from fresh water.</title>
        <authorList>
            <person name="Guliayeva D.Y."/>
            <person name="Akhremchuk A.E."/>
            <person name="Sikolenko M.A."/>
            <person name="Valentovich L.N."/>
            <person name="Sidarenka A.V."/>
        </authorList>
    </citation>
    <scope>NUCLEOTIDE SEQUENCE</scope>
    <source>
        <strain evidence="15">BIM B-1768</strain>
    </source>
</reference>
<sequence>MSIQAPAASGPGASPSASAAATVVVVGSVNMDLVAHAARLPAPGETLIGERFAGTPGGKGGNQAVAASRLGADVALIGRVGLRQHGHELLQALEAERVQTQTIRRDDQAWPGIAVIMVAREDGENAIVVVPGSNADLSEQDIDGAAATLRQAKVVVAQLEVPVPAIQRAFEIARSGGVTTVLNAAPAQDLPAALLAQTDWLVVNETEAAQLAGAAVPQTGDALTMARAAAAVLRQRGPRQVLVTLGGQGAWLLADDHPEGLHLAATRVDAVDTVGAGDTLVGGLAVGLAEGLSAARAAMLGQSAAALAVSRTGVQQAMPHRSELPPLPPQPAAIGGASPSAKSSATSAGAVPAPSFNA</sequence>
<evidence type="ECO:0000256" key="6">
    <source>
        <dbReference type="ARBA" id="ARBA00022741"/>
    </source>
</evidence>
<dbReference type="InterPro" id="IPR011877">
    <property type="entry name" value="Ribokinase"/>
</dbReference>
<dbReference type="PRINTS" id="PR00990">
    <property type="entry name" value="RIBOKINASE"/>
</dbReference>
<gene>
    <name evidence="12" type="primary">rbsK</name>
    <name evidence="15" type="ORF">N4261_10120</name>
</gene>
<evidence type="ECO:0000256" key="9">
    <source>
        <dbReference type="ARBA" id="ARBA00022842"/>
    </source>
</evidence>
<dbReference type="PROSITE" id="PS00584">
    <property type="entry name" value="PFKB_KINASES_2"/>
    <property type="match status" value="1"/>
</dbReference>
<feature type="binding site" evidence="12">
    <location>
        <begin position="244"/>
        <end position="249"/>
    </location>
    <ligand>
        <name>ATP</name>
        <dbReference type="ChEBI" id="CHEBI:30616"/>
    </ligand>
</feature>
<feature type="domain" description="Carbohydrate kinase PfkB" evidence="14">
    <location>
        <begin position="22"/>
        <end position="320"/>
    </location>
</feature>
<dbReference type="SUPFAM" id="SSF53613">
    <property type="entry name" value="Ribokinase-like"/>
    <property type="match status" value="1"/>
</dbReference>
<organism evidence="15 16">
    <name type="scientific">Roseateles amylovorans</name>
    <dbReference type="NCBI Taxonomy" id="2978473"/>
    <lineage>
        <taxon>Bacteria</taxon>
        <taxon>Pseudomonadati</taxon>
        <taxon>Pseudomonadota</taxon>
        <taxon>Betaproteobacteria</taxon>
        <taxon>Burkholderiales</taxon>
        <taxon>Sphaerotilaceae</taxon>
        <taxon>Roseateles</taxon>
    </lineage>
</organism>
<dbReference type="InterPro" id="IPR002173">
    <property type="entry name" value="Carboh/pur_kinase_PfkB_CS"/>
</dbReference>
<evidence type="ECO:0000256" key="11">
    <source>
        <dbReference type="ARBA" id="ARBA00023277"/>
    </source>
</evidence>
<comment type="catalytic activity">
    <reaction evidence="12">
        <text>D-ribose + ATP = D-ribose 5-phosphate + ADP + H(+)</text>
        <dbReference type="Rhea" id="RHEA:13697"/>
        <dbReference type="ChEBI" id="CHEBI:15378"/>
        <dbReference type="ChEBI" id="CHEBI:30616"/>
        <dbReference type="ChEBI" id="CHEBI:47013"/>
        <dbReference type="ChEBI" id="CHEBI:78346"/>
        <dbReference type="ChEBI" id="CHEBI:456216"/>
        <dbReference type="EC" id="2.7.1.15"/>
    </reaction>
</comment>
<dbReference type="CDD" id="cd01174">
    <property type="entry name" value="ribokinase"/>
    <property type="match status" value="1"/>
</dbReference>
<feature type="binding site" evidence="12">
    <location>
        <position position="313"/>
    </location>
    <ligand>
        <name>K(+)</name>
        <dbReference type="ChEBI" id="CHEBI:29103"/>
    </ligand>
</feature>
<evidence type="ECO:0000256" key="3">
    <source>
        <dbReference type="ARBA" id="ARBA00016943"/>
    </source>
</evidence>
<dbReference type="Proteomes" id="UP001064933">
    <property type="component" value="Chromosome"/>
</dbReference>
<evidence type="ECO:0000256" key="5">
    <source>
        <dbReference type="ARBA" id="ARBA00022723"/>
    </source>
</evidence>
<dbReference type="PANTHER" id="PTHR10584:SF166">
    <property type="entry name" value="RIBOKINASE"/>
    <property type="match status" value="1"/>
</dbReference>
<keyword evidence="5 12" id="KW-0479">Metal-binding</keyword>
<keyword evidence="8 12" id="KW-0067">ATP-binding</keyword>
<keyword evidence="11 12" id="KW-0119">Carbohydrate metabolism</keyword>
<dbReference type="Pfam" id="PF00294">
    <property type="entry name" value="PfkB"/>
    <property type="match status" value="1"/>
</dbReference>
<evidence type="ECO:0000256" key="13">
    <source>
        <dbReference type="SAM" id="MobiDB-lite"/>
    </source>
</evidence>
<evidence type="ECO:0000256" key="1">
    <source>
        <dbReference type="ARBA" id="ARBA00005380"/>
    </source>
</evidence>
<feature type="binding site" evidence="12">
    <location>
        <position position="160"/>
    </location>
    <ligand>
        <name>substrate</name>
    </ligand>
</feature>
<comment type="similarity">
    <text evidence="1">Belongs to the carbohydrate kinase pfkB family.</text>
</comment>
<name>A0ABY6B4L9_9BURK</name>
<keyword evidence="6 12" id="KW-0547">Nucleotide-binding</keyword>
<evidence type="ECO:0000313" key="16">
    <source>
        <dbReference type="Proteomes" id="UP001064933"/>
    </source>
</evidence>
<keyword evidence="9 12" id="KW-0460">Magnesium</keyword>
<keyword evidence="7 12" id="KW-0418">Kinase</keyword>
<dbReference type="EMBL" id="CP104562">
    <property type="protein sequence ID" value="UXH80204.1"/>
    <property type="molecule type" value="Genomic_DNA"/>
</dbReference>
<comment type="subunit">
    <text evidence="12">Homodimer.</text>
</comment>
<dbReference type="InterPro" id="IPR002139">
    <property type="entry name" value="Ribo/fructo_kinase"/>
</dbReference>
<feature type="binding site" evidence="12">
    <location>
        <begin position="58"/>
        <end position="62"/>
    </location>
    <ligand>
        <name>substrate</name>
    </ligand>
</feature>
<comment type="subcellular location">
    <subcellularLocation>
        <location evidence="12">Cytoplasm</location>
    </subcellularLocation>
</comment>
<feature type="compositionally biased region" description="Low complexity" evidence="13">
    <location>
        <begin position="332"/>
        <end position="350"/>
    </location>
</feature>
<dbReference type="PANTHER" id="PTHR10584">
    <property type="entry name" value="SUGAR KINASE"/>
    <property type="match status" value="1"/>
</dbReference>
<feature type="binding site" evidence="12">
    <location>
        <position position="311"/>
    </location>
    <ligand>
        <name>K(+)</name>
        <dbReference type="ChEBI" id="CHEBI:29103"/>
    </ligand>
</feature>
<feature type="binding site" evidence="12">
    <location>
        <position position="274"/>
    </location>
    <ligand>
        <name>K(+)</name>
        <dbReference type="ChEBI" id="CHEBI:29103"/>
    </ligand>
</feature>
<evidence type="ECO:0000313" key="15">
    <source>
        <dbReference type="EMBL" id="UXH80204.1"/>
    </source>
</evidence>
<proteinExistence type="inferred from homology"/>
<evidence type="ECO:0000256" key="12">
    <source>
        <dbReference type="HAMAP-Rule" id="MF_01987"/>
    </source>
</evidence>
<evidence type="ECO:0000256" key="8">
    <source>
        <dbReference type="ARBA" id="ARBA00022840"/>
    </source>
</evidence>
<accession>A0ABY6B4L9</accession>
<keyword evidence="10 12" id="KW-0630">Potassium</keyword>
<feature type="binding site" evidence="12">
    <location>
        <position position="308"/>
    </location>
    <ligand>
        <name>K(+)</name>
        <dbReference type="ChEBI" id="CHEBI:29103"/>
    </ligand>
</feature>
<evidence type="ECO:0000256" key="10">
    <source>
        <dbReference type="ARBA" id="ARBA00022958"/>
    </source>
</evidence>